<reference evidence="1" key="1">
    <citation type="submission" date="2021-03" db="EMBL/GenBank/DDBJ databases">
        <title>Draft genome sequence of rust myrtle Austropuccinia psidii MF-1, a brazilian biotype.</title>
        <authorList>
            <person name="Quecine M.C."/>
            <person name="Pachon D.M.R."/>
            <person name="Bonatelli M.L."/>
            <person name="Correr F.H."/>
            <person name="Franceschini L.M."/>
            <person name="Leite T.F."/>
            <person name="Margarido G.R.A."/>
            <person name="Almeida C.A."/>
            <person name="Ferrarezi J.A."/>
            <person name="Labate C.A."/>
        </authorList>
    </citation>
    <scope>NUCLEOTIDE SEQUENCE</scope>
    <source>
        <strain evidence="1">MF-1</strain>
    </source>
</reference>
<evidence type="ECO:0000313" key="2">
    <source>
        <dbReference type="Proteomes" id="UP000765509"/>
    </source>
</evidence>
<sequence>MAPLATARALGPTLYIRGVWPKWTFWAIYAPYGLYGPFWPKYNEAKRGQGGISSAPKPQVGPPNPVLAQELAKTTQGPKIGQEPQICHNSVHGLWQPPESTSSALRKDSPQVQGKIFPSSMHPALKDPGVVHIWYNISLCTIFSQQSNGEIFRTKLGESKSSSQSITNFEGGFFSYSIWKFPGGYQKTIQGPQPPGPAGVGLSILIRTTLREILRGYQ</sequence>
<keyword evidence="2" id="KW-1185">Reference proteome</keyword>
<proteinExistence type="predicted"/>
<dbReference type="AlphaFoldDB" id="A0A9Q3C4Y2"/>
<dbReference type="Proteomes" id="UP000765509">
    <property type="component" value="Unassembled WGS sequence"/>
</dbReference>
<name>A0A9Q3C4Y2_9BASI</name>
<dbReference type="EMBL" id="AVOT02004408">
    <property type="protein sequence ID" value="MBW0476280.1"/>
    <property type="molecule type" value="Genomic_DNA"/>
</dbReference>
<gene>
    <name evidence="1" type="ORF">O181_015995</name>
</gene>
<evidence type="ECO:0000313" key="1">
    <source>
        <dbReference type="EMBL" id="MBW0476280.1"/>
    </source>
</evidence>
<organism evidence="1 2">
    <name type="scientific">Austropuccinia psidii MF-1</name>
    <dbReference type="NCBI Taxonomy" id="1389203"/>
    <lineage>
        <taxon>Eukaryota</taxon>
        <taxon>Fungi</taxon>
        <taxon>Dikarya</taxon>
        <taxon>Basidiomycota</taxon>
        <taxon>Pucciniomycotina</taxon>
        <taxon>Pucciniomycetes</taxon>
        <taxon>Pucciniales</taxon>
        <taxon>Sphaerophragmiaceae</taxon>
        <taxon>Austropuccinia</taxon>
    </lineage>
</organism>
<protein>
    <submittedName>
        <fullName evidence="1">Uncharacterized protein</fullName>
    </submittedName>
</protein>
<accession>A0A9Q3C4Y2</accession>
<comment type="caution">
    <text evidence="1">The sequence shown here is derived from an EMBL/GenBank/DDBJ whole genome shotgun (WGS) entry which is preliminary data.</text>
</comment>